<evidence type="ECO:0000256" key="2">
    <source>
        <dbReference type="SAM" id="Phobius"/>
    </source>
</evidence>
<feature type="region of interest" description="Disordered" evidence="1">
    <location>
        <begin position="179"/>
        <end position="227"/>
    </location>
</feature>
<dbReference type="SMART" id="SM00306">
    <property type="entry name" value="HintN"/>
    <property type="match status" value="1"/>
</dbReference>
<feature type="compositionally biased region" description="Acidic residues" evidence="1">
    <location>
        <begin position="349"/>
        <end position="366"/>
    </location>
</feature>
<feature type="transmembrane region" description="Helical" evidence="2">
    <location>
        <begin position="92"/>
        <end position="109"/>
    </location>
</feature>
<dbReference type="InterPro" id="IPR003587">
    <property type="entry name" value="Hint_dom_N"/>
</dbReference>
<dbReference type="Gene3D" id="2.170.16.10">
    <property type="entry name" value="Hedgehog/Intein (Hint) domain"/>
    <property type="match status" value="1"/>
</dbReference>
<proteinExistence type="predicted"/>
<dbReference type="Proteomes" id="UP000237846">
    <property type="component" value="Unassembled WGS sequence"/>
</dbReference>
<evidence type="ECO:0000313" key="5">
    <source>
        <dbReference type="Proteomes" id="UP000237846"/>
    </source>
</evidence>
<feature type="compositionally biased region" description="Acidic residues" evidence="1">
    <location>
        <begin position="195"/>
        <end position="221"/>
    </location>
</feature>
<comment type="caution">
    <text evidence="4">The sequence shown here is derived from an EMBL/GenBank/DDBJ whole genome shotgun (WGS) entry which is preliminary data.</text>
</comment>
<dbReference type="InterPro" id="IPR036844">
    <property type="entry name" value="Hint_dom_sf"/>
</dbReference>
<feature type="region of interest" description="Disordered" evidence="1">
    <location>
        <begin position="570"/>
        <end position="595"/>
    </location>
</feature>
<feature type="domain" description="Hint" evidence="3">
    <location>
        <begin position="373"/>
        <end position="474"/>
    </location>
</feature>
<keyword evidence="5" id="KW-1185">Reference proteome</keyword>
<dbReference type="Pfam" id="PF07591">
    <property type="entry name" value="PT-HINT"/>
    <property type="match status" value="1"/>
</dbReference>
<feature type="transmembrane region" description="Helical" evidence="2">
    <location>
        <begin position="67"/>
        <end position="86"/>
    </location>
</feature>
<keyword evidence="2" id="KW-0472">Membrane</keyword>
<accession>A0A2T0QD92</accession>
<reference evidence="4 5" key="1">
    <citation type="submission" date="2018-03" db="EMBL/GenBank/DDBJ databases">
        <title>Genomic Encyclopedia of Archaeal and Bacterial Type Strains, Phase II (KMG-II): from individual species to whole genera.</title>
        <authorList>
            <person name="Goeker M."/>
        </authorList>
    </citation>
    <scope>NUCLEOTIDE SEQUENCE [LARGE SCALE GENOMIC DNA]</scope>
    <source>
        <strain evidence="4 5">DSM 45601</strain>
    </source>
</reference>
<feature type="transmembrane region" description="Helical" evidence="2">
    <location>
        <begin position="42"/>
        <end position="60"/>
    </location>
</feature>
<dbReference type="AlphaFoldDB" id="A0A2T0QD92"/>
<sequence length="690" mass="73279">MAASLPRGLRLARVLLFVFAGLTFLMSFGALLADFSGETLGYLLWVMLPGVLALVFGLRLAAGGRTLFWLIIGWSAWQLLTALSTLDEGEGQAVTQLLLPGLVLVLVLLRRSRAHLSGRARPVRRRPGLLQRLHDPQRGASVIEYAAVIVLAGALIVGLAAAFPVVQPQVTEAVDQLFNGGEEGGDLANAPDGGQDSDDPGGDGEGDGDGGDGDGGDDGGGDDGGNWFTDGLDQVGGFFGGLGGAIADEAVGLWETGEQIITDPGGFVEDTVGGIVDLGEALWNDPVGTLTTMVWDEESAEAWANGDYGEAIGRTVWNVGSWFIPGTQATKIPRVLNNLPDGNNRNDSDSDQDDDQDQDQEEEPDDSLACPLPNSFLPGTPVLLADGTHAPIEDIAVGDLVWAADPLTGQEGARQVTDLITGTGEKDLVTVTVQTDDGADTLTATAGHPFWLPGAAEWTDAADLRPGARLQTSSGTWAQITAVDHWTADRTVHNLTVADLHTYHVGTGADALLVHNTNADGDDCYRPPAPGTPEYEQRIQELMEDPAGGDTRRTPRVEAAARREAEVALAAENQGVAPGPLERAELDNSDPAFQRDQGDFVDANGQPWDVKGPRDLFPTDAPRVGGQPMPPNQRGRYDRETFMNEVNDELANGENVMIDPRGLSPEARQDVEELLSENPDWEGRVVIVDV</sequence>
<evidence type="ECO:0000256" key="1">
    <source>
        <dbReference type="SAM" id="MobiDB-lite"/>
    </source>
</evidence>
<dbReference type="RefSeq" id="WP_146159315.1">
    <property type="nucleotide sequence ID" value="NZ_PVZC01000001.1"/>
</dbReference>
<dbReference type="EMBL" id="PVZC01000001">
    <property type="protein sequence ID" value="PRY01840.1"/>
    <property type="molecule type" value="Genomic_DNA"/>
</dbReference>
<keyword evidence="2" id="KW-0812">Transmembrane</keyword>
<dbReference type="SUPFAM" id="SSF51294">
    <property type="entry name" value="Hedgehog/intein (Hint) domain"/>
    <property type="match status" value="1"/>
</dbReference>
<dbReference type="OrthoDB" id="582519at2"/>
<feature type="region of interest" description="Disordered" evidence="1">
    <location>
        <begin position="334"/>
        <end position="373"/>
    </location>
</feature>
<evidence type="ECO:0000259" key="3">
    <source>
        <dbReference type="SMART" id="SM00306"/>
    </source>
</evidence>
<dbReference type="CDD" id="cd00081">
    <property type="entry name" value="Hint"/>
    <property type="match status" value="1"/>
</dbReference>
<evidence type="ECO:0000313" key="4">
    <source>
        <dbReference type="EMBL" id="PRY01840.1"/>
    </source>
</evidence>
<gene>
    <name evidence="4" type="ORF">CLV72_101437</name>
</gene>
<protein>
    <submittedName>
        <fullName evidence="4">Pretoxin HINT domain-containing protein</fullName>
    </submittedName>
</protein>
<organism evidence="4 5">
    <name type="scientific">Allonocardiopsis opalescens</name>
    <dbReference type="NCBI Taxonomy" id="1144618"/>
    <lineage>
        <taxon>Bacteria</taxon>
        <taxon>Bacillati</taxon>
        <taxon>Actinomycetota</taxon>
        <taxon>Actinomycetes</taxon>
        <taxon>Streptosporangiales</taxon>
        <taxon>Allonocardiopsis</taxon>
    </lineage>
</organism>
<feature type="transmembrane region" description="Helical" evidence="2">
    <location>
        <begin position="142"/>
        <end position="166"/>
    </location>
</feature>
<name>A0A2T0QD92_9ACTN</name>
<keyword evidence="2" id="KW-1133">Transmembrane helix</keyword>